<dbReference type="RefSeq" id="WP_154478524.1">
    <property type="nucleotide sequence ID" value="NZ_JAXFXH010000015.1"/>
</dbReference>
<reference evidence="8 9" key="1">
    <citation type="submission" date="2019-08" db="EMBL/GenBank/DDBJ databases">
        <title>In-depth cultivation of the pig gut microbiome towards novel bacterial diversity and tailored functional studies.</title>
        <authorList>
            <person name="Wylensek D."/>
            <person name="Hitch T.C.A."/>
            <person name="Clavel T."/>
        </authorList>
    </citation>
    <scope>NUCLEOTIDE SEQUENCE [LARGE SCALE GENOMIC DNA]</scope>
    <source>
        <strain evidence="8 9">68-1-5</strain>
    </source>
</reference>
<sequence>MRNIKLTIEYDGSRYQGWTRLGKDESGNTISNKIIEVLRKMTGEYLCELHCGCRTEVGVHAYLQVANFKTECSMTTKEIQHYLNRYLPMDIAVTKVEEKPERFHAQLNALSKTYVYRITIDEVPSVFDRRYIYHSFKIPDKKVMQQAALSLIGTHDFRNFSSVKKSKSTVKTIYDLDIYADIEEMLITIKADDFLHNMARILIGTLLDIGLGIRKKEEIEEIFAGNLPASNPCDPKGLYLQEVSYE</sequence>
<dbReference type="Proteomes" id="UP000434409">
    <property type="component" value="Unassembled WGS sequence"/>
</dbReference>
<evidence type="ECO:0000313" key="8">
    <source>
        <dbReference type="EMBL" id="MSR94725.1"/>
    </source>
</evidence>
<evidence type="ECO:0000256" key="4">
    <source>
        <dbReference type="HAMAP-Rule" id="MF_00171"/>
    </source>
</evidence>
<comment type="caution">
    <text evidence="4">Lacks conserved residue(s) required for the propagation of feature annotation.</text>
</comment>
<dbReference type="InterPro" id="IPR020095">
    <property type="entry name" value="PsdUridine_synth_TruA_C"/>
</dbReference>
<proteinExistence type="inferred from homology"/>
<dbReference type="GO" id="GO:0160147">
    <property type="term" value="F:tRNA pseudouridine(38-40) synthase activity"/>
    <property type="evidence" value="ECO:0007669"/>
    <property type="project" value="UniProtKB-EC"/>
</dbReference>
<name>A0A6N7V2E3_9FIRM</name>
<protein>
    <recommendedName>
        <fullName evidence="4">tRNA pseudouridine synthase A</fullName>
        <ecNumber evidence="4">5.4.99.12</ecNumber>
    </recommendedName>
    <alternativeName>
        <fullName evidence="4">tRNA pseudouridine(38-40) synthase</fullName>
    </alternativeName>
    <alternativeName>
        <fullName evidence="4">tRNA pseudouridylate synthase I</fullName>
    </alternativeName>
    <alternativeName>
        <fullName evidence="4">tRNA-uridine isomerase I</fullName>
    </alternativeName>
</protein>
<evidence type="ECO:0000256" key="2">
    <source>
        <dbReference type="ARBA" id="ARBA00022694"/>
    </source>
</evidence>
<evidence type="ECO:0000256" key="5">
    <source>
        <dbReference type="PIRSR" id="PIRSR001430-2"/>
    </source>
</evidence>
<dbReference type="Pfam" id="PF01416">
    <property type="entry name" value="PseudoU_synth_1"/>
    <property type="match status" value="2"/>
</dbReference>
<feature type="binding site" evidence="4 5">
    <location>
        <position position="114"/>
    </location>
    <ligand>
        <name>substrate</name>
    </ligand>
</feature>
<evidence type="ECO:0000313" key="9">
    <source>
        <dbReference type="Proteomes" id="UP000434409"/>
    </source>
</evidence>
<feature type="domain" description="Pseudouridine synthase I TruA alpha/beta" evidence="7">
    <location>
        <begin position="147"/>
        <end position="246"/>
    </location>
</feature>
<evidence type="ECO:0000256" key="3">
    <source>
        <dbReference type="ARBA" id="ARBA00023235"/>
    </source>
</evidence>
<comment type="caution">
    <text evidence="8">The sequence shown here is derived from an EMBL/GenBank/DDBJ whole genome shotgun (WGS) entry which is preliminary data.</text>
</comment>
<comment type="similarity">
    <text evidence="1 4 6">Belongs to the tRNA pseudouridine synthase TruA family.</text>
</comment>
<accession>A0A6N7V2E3</accession>
<keyword evidence="9" id="KW-1185">Reference proteome</keyword>
<dbReference type="EMBL" id="VULY01000018">
    <property type="protein sequence ID" value="MSR94725.1"/>
    <property type="molecule type" value="Genomic_DNA"/>
</dbReference>
<dbReference type="HAMAP" id="MF_00171">
    <property type="entry name" value="TruA"/>
    <property type="match status" value="1"/>
</dbReference>
<dbReference type="CDD" id="cd02570">
    <property type="entry name" value="PseudoU_synth_EcTruA"/>
    <property type="match status" value="1"/>
</dbReference>
<evidence type="ECO:0000256" key="6">
    <source>
        <dbReference type="RuleBase" id="RU003792"/>
    </source>
</evidence>
<dbReference type="GO" id="GO:0031119">
    <property type="term" value="P:tRNA pseudouridine synthesis"/>
    <property type="evidence" value="ECO:0007669"/>
    <property type="project" value="UniProtKB-UniRule"/>
</dbReference>
<dbReference type="Gene3D" id="3.30.70.580">
    <property type="entry name" value="Pseudouridine synthase I, catalytic domain, N-terminal subdomain"/>
    <property type="match status" value="1"/>
</dbReference>
<dbReference type="InterPro" id="IPR001406">
    <property type="entry name" value="PsdUridine_synth_TruA"/>
</dbReference>
<organism evidence="8 9">
    <name type="scientific">Suipraeoptans intestinalis</name>
    <dbReference type="NCBI Taxonomy" id="2606628"/>
    <lineage>
        <taxon>Bacteria</taxon>
        <taxon>Bacillati</taxon>
        <taxon>Bacillota</taxon>
        <taxon>Clostridia</taxon>
        <taxon>Lachnospirales</taxon>
        <taxon>Lachnospiraceae</taxon>
        <taxon>Suipraeoptans</taxon>
    </lineage>
</organism>
<dbReference type="InterPro" id="IPR020097">
    <property type="entry name" value="PsdUridine_synth_TruA_a/b_dom"/>
</dbReference>
<dbReference type="Gene3D" id="3.30.70.660">
    <property type="entry name" value="Pseudouridine synthase I, catalytic domain, C-terminal subdomain"/>
    <property type="match status" value="1"/>
</dbReference>
<comment type="catalytic activity">
    <reaction evidence="4 6">
        <text>uridine(38/39/40) in tRNA = pseudouridine(38/39/40) in tRNA</text>
        <dbReference type="Rhea" id="RHEA:22376"/>
        <dbReference type="Rhea" id="RHEA-COMP:10085"/>
        <dbReference type="Rhea" id="RHEA-COMP:10087"/>
        <dbReference type="ChEBI" id="CHEBI:65314"/>
        <dbReference type="ChEBI" id="CHEBI:65315"/>
        <dbReference type="EC" id="5.4.99.12"/>
    </reaction>
</comment>
<dbReference type="InterPro" id="IPR020094">
    <property type="entry name" value="TruA/RsuA/RluB/E/F_N"/>
</dbReference>
<dbReference type="AlphaFoldDB" id="A0A6N7V2E3"/>
<comment type="subunit">
    <text evidence="4">Homodimer.</text>
</comment>
<dbReference type="PANTHER" id="PTHR11142">
    <property type="entry name" value="PSEUDOURIDYLATE SYNTHASE"/>
    <property type="match status" value="1"/>
</dbReference>
<dbReference type="InterPro" id="IPR020103">
    <property type="entry name" value="PsdUridine_synth_cat_dom_sf"/>
</dbReference>
<dbReference type="SUPFAM" id="SSF55120">
    <property type="entry name" value="Pseudouridine synthase"/>
    <property type="match status" value="1"/>
</dbReference>
<gene>
    <name evidence="4" type="primary">truA</name>
    <name evidence="8" type="ORF">FYJ34_10770</name>
</gene>
<keyword evidence="3 4" id="KW-0413">Isomerase</keyword>
<comment type="function">
    <text evidence="4">Formation of pseudouridine at positions 38, 39 and 40 in the anticodon stem and loop of transfer RNAs.</text>
</comment>
<keyword evidence="2 4" id="KW-0819">tRNA processing</keyword>
<evidence type="ECO:0000256" key="1">
    <source>
        <dbReference type="ARBA" id="ARBA00009375"/>
    </source>
</evidence>
<evidence type="ECO:0000259" key="7">
    <source>
        <dbReference type="Pfam" id="PF01416"/>
    </source>
</evidence>
<dbReference type="GO" id="GO:0003723">
    <property type="term" value="F:RNA binding"/>
    <property type="evidence" value="ECO:0007669"/>
    <property type="project" value="InterPro"/>
</dbReference>
<dbReference type="EC" id="5.4.99.12" evidence="4"/>
<feature type="domain" description="Pseudouridine synthase I TruA alpha/beta" evidence="7">
    <location>
        <begin position="8"/>
        <end position="105"/>
    </location>
</feature>
<dbReference type="PIRSF" id="PIRSF001430">
    <property type="entry name" value="tRNA_psdUrid_synth"/>
    <property type="match status" value="1"/>
</dbReference>
<dbReference type="PANTHER" id="PTHR11142:SF22">
    <property type="entry name" value="TRNA PSEUDOURIDINE SYNTHASE A 2"/>
    <property type="match status" value="1"/>
</dbReference>